<dbReference type="STRING" id="156892.BM477_03700"/>
<dbReference type="GO" id="GO:0008652">
    <property type="term" value="P:amino acid biosynthetic process"/>
    <property type="evidence" value="ECO:0007669"/>
    <property type="project" value="UniProtKB-KW"/>
</dbReference>
<proteinExistence type="inferred from homology"/>
<evidence type="ECO:0000256" key="12">
    <source>
        <dbReference type="ARBA" id="ARBA00023141"/>
    </source>
</evidence>
<feature type="domain" description="3-dehydroquinate synthase C-terminal" evidence="18">
    <location>
        <begin position="351"/>
        <end position="502"/>
    </location>
</feature>
<evidence type="ECO:0000256" key="15">
    <source>
        <dbReference type="ARBA" id="ARBA00048567"/>
    </source>
</evidence>
<keyword evidence="8 16" id="KW-0547">Nucleotide-binding</keyword>
<organism evidence="19 20">
    <name type="scientific">Boudabousia marimammalium</name>
    <dbReference type="NCBI Taxonomy" id="156892"/>
    <lineage>
        <taxon>Bacteria</taxon>
        <taxon>Bacillati</taxon>
        <taxon>Actinomycetota</taxon>
        <taxon>Actinomycetes</taxon>
        <taxon>Actinomycetales</taxon>
        <taxon>Actinomycetaceae</taxon>
        <taxon>Boudabousia</taxon>
    </lineage>
</organism>
<accession>A0A1Q5PR17</accession>
<dbReference type="Pfam" id="PF01202">
    <property type="entry name" value="SKI"/>
    <property type="match status" value="1"/>
</dbReference>
<dbReference type="GO" id="GO:0005737">
    <property type="term" value="C:cytoplasm"/>
    <property type="evidence" value="ECO:0007669"/>
    <property type="project" value="UniProtKB-SubCell"/>
</dbReference>
<dbReference type="PANTHER" id="PTHR43622">
    <property type="entry name" value="3-DEHYDROQUINATE SYNTHASE"/>
    <property type="match status" value="1"/>
</dbReference>
<evidence type="ECO:0000256" key="10">
    <source>
        <dbReference type="ARBA" id="ARBA00022840"/>
    </source>
</evidence>
<dbReference type="SUPFAM" id="SSF52540">
    <property type="entry name" value="P-loop containing nucleoside triphosphate hydrolases"/>
    <property type="match status" value="1"/>
</dbReference>
<comment type="similarity">
    <text evidence="16">Belongs to the shikimate kinase family.</text>
</comment>
<dbReference type="CDD" id="cd00464">
    <property type="entry name" value="SK"/>
    <property type="match status" value="1"/>
</dbReference>
<dbReference type="HAMAP" id="MF_00109">
    <property type="entry name" value="Shikimate_kinase"/>
    <property type="match status" value="1"/>
</dbReference>
<dbReference type="InterPro" id="IPR027417">
    <property type="entry name" value="P-loop_NTPase"/>
</dbReference>
<comment type="cofactor">
    <cofactor evidence="16">
        <name>Mg(2+)</name>
        <dbReference type="ChEBI" id="CHEBI:18420"/>
    </cofactor>
    <text evidence="16">Binds 1 Mg(2+) ion per subunit.</text>
</comment>
<name>A0A1Q5PR17_9ACTO</name>
<dbReference type="RefSeq" id="WP_075361333.1">
    <property type="nucleotide sequence ID" value="NZ_MPDM01000003.1"/>
</dbReference>
<comment type="caution">
    <text evidence="19">The sequence shown here is derived from an EMBL/GenBank/DDBJ whole genome shotgun (WGS) entry which is preliminary data.</text>
</comment>
<dbReference type="EMBL" id="MPDM01000003">
    <property type="protein sequence ID" value="OKL50007.1"/>
    <property type="molecule type" value="Genomic_DNA"/>
</dbReference>
<keyword evidence="11" id="KW-0520">NAD</keyword>
<dbReference type="PANTHER" id="PTHR43622:SF7">
    <property type="entry name" value="3-DEHYDROQUINATE SYNTHASE, CHLOROPLASTIC"/>
    <property type="match status" value="1"/>
</dbReference>
<evidence type="ECO:0000256" key="4">
    <source>
        <dbReference type="ARBA" id="ARBA00004842"/>
    </source>
</evidence>
<comment type="catalytic activity">
    <reaction evidence="15 16">
        <text>shikimate + ATP = 3-phosphoshikimate + ADP + H(+)</text>
        <dbReference type="Rhea" id="RHEA:13121"/>
        <dbReference type="ChEBI" id="CHEBI:15378"/>
        <dbReference type="ChEBI" id="CHEBI:30616"/>
        <dbReference type="ChEBI" id="CHEBI:36208"/>
        <dbReference type="ChEBI" id="CHEBI:145989"/>
        <dbReference type="ChEBI" id="CHEBI:456216"/>
        <dbReference type="EC" id="2.7.1.71"/>
    </reaction>
</comment>
<feature type="binding site" evidence="16">
    <location>
        <position position="119"/>
    </location>
    <ligand>
        <name>ATP</name>
        <dbReference type="ChEBI" id="CHEBI:30616"/>
    </ligand>
</feature>
<dbReference type="GO" id="GO:0004765">
    <property type="term" value="F:shikimate kinase activity"/>
    <property type="evidence" value="ECO:0007669"/>
    <property type="project" value="UniProtKB-UniRule"/>
</dbReference>
<dbReference type="UniPathway" id="UPA00053">
    <property type="reaction ID" value="UER00088"/>
</dbReference>
<keyword evidence="9 16" id="KW-0418">Kinase</keyword>
<evidence type="ECO:0000256" key="16">
    <source>
        <dbReference type="HAMAP-Rule" id="MF_00109"/>
    </source>
</evidence>
<dbReference type="Gene3D" id="1.20.1090.10">
    <property type="entry name" value="Dehydroquinate synthase-like - alpha domain"/>
    <property type="match status" value="1"/>
</dbReference>
<evidence type="ECO:0000256" key="11">
    <source>
        <dbReference type="ARBA" id="ARBA00023027"/>
    </source>
</evidence>
<evidence type="ECO:0000256" key="14">
    <source>
        <dbReference type="ARBA" id="ARBA00023268"/>
    </source>
</evidence>
<keyword evidence="20" id="KW-1185">Reference proteome</keyword>
<keyword evidence="10 16" id="KW-0067">ATP-binding</keyword>
<comment type="pathway">
    <text evidence="4 16">Metabolic intermediate biosynthesis; chorismate biosynthesis; chorismate from D-erythrose 4-phosphate and phosphoenolpyruvate: step 5/7.</text>
</comment>
<feature type="binding site" evidence="16">
    <location>
        <position position="82"/>
    </location>
    <ligand>
        <name>substrate</name>
    </ligand>
</feature>
<evidence type="ECO:0000256" key="2">
    <source>
        <dbReference type="ARBA" id="ARBA00001911"/>
    </source>
</evidence>
<keyword evidence="14" id="KW-0511">Multifunctional enzyme</keyword>
<evidence type="ECO:0000256" key="5">
    <source>
        <dbReference type="ARBA" id="ARBA00022490"/>
    </source>
</evidence>
<evidence type="ECO:0000256" key="6">
    <source>
        <dbReference type="ARBA" id="ARBA00022605"/>
    </source>
</evidence>
<keyword evidence="16" id="KW-0479">Metal-binding</keyword>
<dbReference type="InterPro" id="IPR023000">
    <property type="entry name" value="Shikimate_kinase_CS"/>
</dbReference>
<feature type="domain" description="3-dehydroquinate synthase N-terminal" evidence="17">
    <location>
        <begin position="240"/>
        <end position="348"/>
    </location>
</feature>
<keyword evidence="12 16" id="KW-0057">Aromatic amino acid biosynthesis</keyword>
<evidence type="ECO:0000313" key="20">
    <source>
        <dbReference type="Proteomes" id="UP000186465"/>
    </source>
</evidence>
<dbReference type="OrthoDB" id="9806583at2"/>
<dbReference type="Pfam" id="PF01761">
    <property type="entry name" value="DHQ_synthase"/>
    <property type="match status" value="1"/>
</dbReference>
<dbReference type="AlphaFoldDB" id="A0A1Q5PR17"/>
<evidence type="ECO:0000313" key="19">
    <source>
        <dbReference type="EMBL" id="OKL50007.1"/>
    </source>
</evidence>
<dbReference type="InterPro" id="IPR056179">
    <property type="entry name" value="DHQS_C"/>
</dbReference>
<evidence type="ECO:0000256" key="1">
    <source>
        <dbReference type="ARBA" id="ARBA00001393"/>
    </source>
</evidence>
<comment type="catalytic activity">
    <reaction evidence="1">
        <text>7-phospho-2-dehydro-3-deoxy-D-arabino-heptonate = 3-dehydroquinate + phosphate</text>
        <dbReference type="Rhea" id="RHEA:21968"/>
        <dbReference type="ChEBI" id="CHEBI:32364"/>
        <dbReference type="ChEBI" id="CHEBI:43474"/>
        <dbReference type="ChEBI" id="CHEBI:58394"/>
        <dbReference type="EC" id="4.2.3.4"/>
    </reaction>
</comment>
<feature type="binding site" evidence="16">
    <location>
        <position position="139"/>
    </location>
    <ligand>
        <name>substrate</name>
    </ligand>
</feature>
<dbReference type="EC" id="2.7.1.71" evidence="16"/>
<feature type="binding site" evidence="16">
    <location>
        <position position="36"/>
    </location>
    <ligand>
        <name>substrate</name>
    </ligand>
</feature>
<keyword evidence="5 16" id="KW-0963">Cytoplasm</keyword>
<dbReference type="SUPFAM" id="SSF56796">
    <property type="entry name" value="Dehydroquinate synthase-like"/>
    <property type="match status" value="1"/>
</dbReference>
<dbReference type="Gene3D" id="3.40.50.1970">
    <property type="match status" value="1"/>
</dbReference>
<dbReference type="PROSITE" id="PS01128">
    <property type="entry name" value="SHIKIMATE_KINASE"/>
    <property type="match status" value="1"/>
</dbReference>
<dbReference type="PRINTS" id="PR01100">
    <property type="entry name" value="SHIKIMTKNASE"/>
</dbReference>
<gene>
    <name evidence="16" type="primary">aroK</name>
    <name evidence="19" type="ORF">BM477_03700</name>
</gene>
<dbReference type="GO" id="GO:0003856">
    <property type="term" value="F:3-dehydroquinate synthase activity"/>
    <property type="evidence" value="ECO:0007669"/>
    <property type="project" value="UniProtKB-UniRule"/>
</dbReference>
<keyword evidence="13" id="KW-0456">Lyase</keyword>
<dbReference type="NCBIfam" id="TIGR01357">
    <property type="entry name" value="aroB"/>
    <property type="match status" value="1"/>
</dbReference>
<dbReference type="GO" id="GO:0005524">
    <property type="term" value="F:ATP binding"/>
    <property type="evidence" value="ECO:0007669"/>
    <property type="project" value="UniProtKB-UniRule"/>
</dbReference>
<comment type="function">
    <text evidence="16">Catalyzes the specific phosphorylation of the 3-hydroxyl group of shikimic acid using ATP as a cosubstrate.</text>
</comment>
<dbReference type="Proteomes" id="UP000186465">
    <property type="component" value="Unassembled WGS sequence"/>
</dbReference>
<reference evidence="20" key="1">
    <citation type="submission" date="2016-11" db="EMBL/GenBank/DDBJ databases">
        <title>Actinomyces gypaetusis sp. nov. isolated from Gypaetus barbatus in Qinghai Tibet Plateau China.</title>
        <authorList>
            <person name="Meng X."/>
        </authorList>
    </citation>
    <scope>NUCLEOTIDE SEQUENCE [LARGE SCALE GENOMIC DNA]</scope>
    <source>
        <strain evidence="20">DSM 15383</strain>
    </source>
</reference>
<dbReference type="Gene3D" id="3.40.50.300">
    <property type="entry name" value="P-loop containing nucleotide triphosphate hydrolases"/>
    <property type="match status" value="1"/>
</dbReference>
<dbReference type="InterPro" id="IPR031322">
    <property type="entry name" value="Shikimate/glucono_kinase"/>
</dbReference>
<protein>
    <recommendedName>
        <fullName evidence="16">Shikimate kinase</fullName>
        <shortName evidence="16">SK</shortName>
        <ecNumber evidence="16">2.7.1.71</ecNumber>
    </recommendedName>
</protein>
<feature type="binding site" evidence="16">
    <location>
        <begin position="14"/>
        <end position="19"/>
    </location>
    <ligand>
        <name>ATP</name>
        <dbReference type="ChEBI" id="CHEBI:30616"/>
    </ligand>
</feature>
<dbReference type="GO" id="GO:0009073">
    <property type="term" value="P:aromatic amino acid family biosynthetic process"/>
    <property type="evidence" value="ECO:0007669"/>
    <property type="project" value="UniProtKB-KW"/>
</dbReference>
<dbReference type="InterPro" id="IPR016037">
    <property type="entry name" value="DHQ_synth_AroB"/>
</dbReference>
<sequence length="541" mass="58110">MTNSQHLLLVGLPGAGKSTVAQLLGEALGMPVIDTDQVVEQIAGRSIAEVFSDSGEASFREFETQALRQSLAGTPAVISLGGGVLTQQINREILLGNRVVYLQVTPENAARRLGISHGRPLLQGSRDMVTKLQELHNQRHADYETAACLRVFTDGATAVEVTQDILDQLQARRNLVQVRAERVYSVIVGSGLEEVIAHRVNQLGKDVLVVHPPILRPRAQELATRISERSSGSVNLWEHADAESGKTVASAEAGWNRLGELNYGRDSVIVAFGGGATTDLAGFLAATWLRGVPVVMCPSTLLGMVDAAVGGKTGLNTPAGKNLVGSFYSPAAVFCDLRQLVTLAPEQIAAGMAEVLKCGYIRDGRILEKLDSLALENVGSILGQAGKESRAELALRELVTRAITVKAEVVGADFRESGLREILNFGHTFAHAIEKLEDYKWQHGFAVAVGMVYAMELACTLGQVERDVVSQLRLRLKALGLPTSYQGTWPDLYEAMLHDKKVRGGVLRFVMPAKEGAIHTHSVTDLAALKQAAVQVGVKLA</sequence>
<dbReference type="GO" id="GO:0009423">
    <property type="term" value="P:chorismate biosynthetic process"/>
    <property type="evidence" value="ECO:0007669"/>
    <property type="project" value="UniProtKB-UniRule"/>
</dbReference>
<evidence type="ECO:0000256" key="3">
    <source>
        <dbReference type="ARBA" id="ARBA00004661"/>
    </source>
</evidence>
<evidence type="ECO:0000259" key="18">
    <source>
        <dbReference type="Pfam" id="PF24621"/>
    </source>
</evidence>
<evidence type="ECO:0000256" key="13">
    <source>
        <dbReference type="ARBA" id="ARBA00023239"/>
    </source>
</evidence>
<dbReference type="CDD" id="cd08195">
    <property type="entry name" value="DHQS"/>
    <property type="match status" value="1"/>
</dbReference>
<evidence type="ECO:0000256" key="7">
    <source>
        <dbReference type="ARBA" id="ARBA00022679"/>
    </source>
</evidence>
<dbReference type="Pfam" id="PF24621">
    <property type="entry name" value="DHQS_C"/>
    <property type="match status" value="1"/>
</dbReference>
<comment type="caution">
    <text evidence="16">Lacks conserved residue(s) required for the propagation of feature annotation.</text>
</comment>
<comment type="subunit">
    <text evidence="16">Monomer.</text>
</comment>
<dbReference type="InterPro" id="IPR000623">
    <property type="entry name" value="Shikimate_kinase/TSH1"/>
</dbReference>
<comment type="pathway">
    <text evidence="3">Metabolic intermediate biosynthesis; chorismate biosynthesis; chorismate from D-erythrose 4-phosphate and phosphoenolpyruvate: step 2/7.</text>
</comment>
<feature type="binding site" evidence="16">
    <location>
        <position position="60"/>
    </location>
    <ligand>
        <name>substrate</name>
    </ligand>
</feature>
<evidence type="ECO:0000259" key="17">
    <source>
        <dbReference type="Pfam" id="PF01761"/>
    </source>
</evidence>
<dbReference type="InterPro" id="IPR030960">
    <property type="entry name" value="DHQS/DOIS_N"/>
</dbReference>
<evidence type="ECO:0000256" key="9">
    <source>
        <dbReference type="ARBA" id="ARBA00022777"/>
    </source>
</evidence>
<dbReference type="InterPro" id="IPR050071">
    <property type="entry name" value="Dehydroquinate_synthase"/>
</dbReference>
<comment type="subcellular location">
    <subcellularLocation>
        <location evidence="16">Cytoplasm</location>
    </subcellularLocation>
</comment>
<evidence type="ECO:0000256" key="8">
    <source>
        <dbReference type="ARBA" id="ARBA00022741"/>
    </source>
</evidence>
<dbReference type="GO" id="GO:0000287">
    <property type="term" value="F:magnesium ion binding"/>
    <property type="evidence" value="ECO:0007669"/>
    <property type="project" value="UniProtKB-UniRule"/>
</dbReference>
<comment type="cofactor">
    <cofactor evidence="2">
        <name>NAD(+)</name>
        <dbReference type="ChEBI" id="CHEBI:57540"/>
    </cofactor>
</comment>
<keyword evidence="6 16" id="KW-0028">Amino-acid biosynthesis</keyword>
<feature type="binding site" evidence="16">
    <location>
        <position position="18"/>
    </location>
    <ligand>
        <name>Mg(2+)</name>
        <dbReference type="ChEBI" id="CHEBI:18420"/>
    </ligand>
</feature>
<keyword evidence="7 16" id="KW-0808">Transferase</keyword>
<keyword evidence="16" id="KW-0460">Magnesium</keyword>